<sequence>MAKNEDGILGPLKGKVGPVVGSSWRGIAYVKSAPNRKKPPTERELENRHMFSFTQKWLNPIKDYLTQGFKNYSRTNYGVNAAKSFLYENALIKDGMNSKVVPSKMQISYGDLPLPKDIAMEWKGRNDGHGELIITWGATEGVERIDYHLEDQVMVVAYAPTGGDVMGVIHGDFRATGKHTINIVADVHEHEYHVWVAFVAADRERQSHSLYLGPIVEIEQNDLLQKVVSEEITLEEASLEEA</sequence>
<reference evidence="1 2" key="1">
    <citation type="submission" date="2024-04" db="EMBL/GenBank/DDBJ databases">
        <title>Albibacterium profundi sp. nov., isolated from sediment of the Challenger Deep of Mariana Trench.</title>
        <authorList>
            <person name="Wang Y."/>
        </authorList>
    </citation>
    <scope>NUCLEOTIDE SEQUENCE [LARGE SCALE GENOMIC DNA]</scope>
    <source>
        <strain evidence="1 2">RHL897</strain>
    </source>
</reference>
<evidence type="ECO:0000313" key="2">
    <source>
        <dbReference type="Proteomes" id="UP001580928"/>
    </source>
</evidence>
<dbReference type="InterPro" id="IPR046233">
    <property type="entry name" value="DUF6266"/>
</dbReference>
<dbReference type="Pfam" id="PF19781">
    <property type="entry name" value="DUF6266"/>
    <property type="match status" value="1"/>
</dbReference>
<dbReference type="RefSeq" id="WP_375557859.1">
    <property type="nucleotide sequence ID" value="NZ_JBBVGT010000002.1"/>
</dbReference>
<comment type="caution">
    <text evidence="1">The sequence shown here is derived from an EMBL/GenBank/DDBJ whole genome shotgun (WGS) entry which is preliminary data.</text>
</comment>
<proteinExistence type="predicted"/>
<protein>
    <submittedName>
        <fullName evidence="1">DUF6266 family protein</fullName>
    </submittedName>
</protein>
<evidence type="ECO:0000313" key="1">
    <source>
        <dbReference type="EMBL" id="MFB5946333.1"/>
    </source>
</evidence>
<dbReference type="Proteomes" id="UP001580928">
    <property type="component" value="Unassembled WGS sequence"/>
</dbReference>
<accession>A0ABV5CFK2</accession>
<organism evidence="1 2">
    <name type="scientific">Albibacterium profundi</name>
    <dbReference type="NCBI Taxonomy" id="3134906"/>
    <lineage>
        <taxon>Bacteria</taxon>
        <taxon>Pseudomonadati</taxon>
        <taxon>Bacteroidota</taxon>
        <taxon>Sphingobacteriia</taxon>
        <taxon>Sphingobacteriales</taxon>
        <taxon>Sphingobacteriaceae</taxon>
        <taxon>Albibacterium</taxon>
    </lineage>
</organism>
<keyword evidence="2" id="KW-1185">Reference proteome</keyword>
<dbReference type="EMBL" id="JBBVGT010000002">
    <property type="protein sequence ID" value="MFB5946333.1"/>
    <property type="molecule type" value="Genomic_DNA"/>
</dbReference>
<gene>
    <name evidence="1" type="ORF">WKR92_10855</name>
</gene>
<name>A0ABV5CFK2_9SPHI</name>